<name>A0ABD3R0Z3_9STRA</name>
<dbReference type="AlphaFoldDB" id="A0ABD3R0Z3"/>
<feature type="region of interest" description="Disordered" evidence="1">
    <location>
        <begin position="580"/>
        <end position="600"/>
    </location>
</feature>
<feature type="region of interest" description="Disordered" evidence="1">
    <location>
        <begin position="149"/>
        <end position="182"/>
    </location>
</feature>
<comment type="caution">
    <text evidence="2">The sequence shown here is derived from an EMBL/GenBank/DDBJ whole genome shotgun (WGS) entry which is preliminary data.</text>
</comment>
<evidence type="ECO:0000256" key="1">
    <source>
        <dbReference type="SAM" id="MobiDB-lite"/>
    </source>
</evidence>
<feature type="compositionally biased region" description="Basic and acidic residues" evidence="1">
    <location>
        <begin position="89"/>
        <end position="100"/>
    </location>
</feature>
<evidence type="ECO:0000313" key="2">
    <source>
        <dbReference type="EMBL" id="KAL3805651.1"/>
    </source>
</evidence>
<reference evidence="2 3" key="1">
    <citation type="journal article" date="2020" name="G3 (Bethesda)">
        <title>Improved Reference Genome for Cyclotella cryptica CCMP332, a Model for Cell Wall Morphogenesis, Salinity Adaptation, and Lipid Production in Diatoms (Bacillariophyta).</title>
        <authorList>
            <person name="Roberts W.R."/>
            <person name="Downey K.M."/>
            <person name="Ruck E.C."/>
            <person name="Traller J.C."/>
            <person name="Alverson A.J."/>
        </authorList>
    </citation>
    <scope>NUCLEOTIDE SEQUENCE [LARGE SCALE GENOMIC DNA]</scope>
    <source>
        <strain evidence="2 3">CCMP332</strain>
    </source>
</reference>
<feature type="compositionally biased region" description="Low complexity" evidence="1">
    <location>
        <begin position="161"/>
        <end position="173"/>
    </location>
</feature>
<sequence>MSSLHQKPWYISSTIRTSTMATSLNRSPNPSKLTRPRIGMLRRAQSSDVCEGHPQQHPAQRVLGRQRSSKMAEQPLSSSRQTAPAVPTGHDEDIFRHPEWNDSTTASSAAAVGNTGATAPNSNSCDAPQDRLDSIFRARTNNSAQLHMSPIGTRQKILPANNDANGNPNNTNNSYRDPPSIRPSLSCPAAVFESPLRNLLEPLEGIGSSEVLEVSAIEFDDESVEEGPTSLALDNDTVLENANGELDAFPRNLNNAFDLMIKDQKTTNGPSPTSVVPPAMVEMEGVSVPLIALPPFQLEPALSGSLSPGLIARVSFYSVVRDINKEAADCLATDPLGREVVAEDGRVHVHPSPDEESKSILLGNASFHFSNALLDEEWFLLSAIASRSQDEVDSNLDSLFPTFAEAMGEAKEESGSRTQLWKPGRSWWEAKSGKNPWVEPVVHNNRWRYLWPLIHYHKFIAKCIKKLKRNGVDVKTSTSTVSIFLRQEVCHVSDHLAFMSKYDSEQWTNALRHFDGWTDHSPVVEATIQNLVLCQRLVTDGSDASSSLLQSQLDQTVLKAMRAVKEEAAKAAASDSYNYGKGHKGLNHSGNPVQGRNDDDCASQNVSRRCFVFSFAANKYGSHFISFLIFHSVHTFQSFLNGTIQPHGHVIQRSWSGSTANPQSATKSRQQGRPYEGSWREEYPPSHYNQGMYGPHYDHPPVYSQPYGTTIEPQYYHHYDQYPTNHHQIGYHHGGDMPYHNSQYGNPTYYNGYYDGSFHDGMIVDNSMHSESFVHLSAIATPSRYGNHPHYQMSPFHHDYWSHLNISQLPGIAPSPSMHTPSKPPRGSSNRSFRKRQGKNAPLDGHAKSLILFPKQANSPASRFVMSPQDKSNPYYSARNFQSSNLNLSVGQEESFVLPTIEDFAQDSPGKATNRSVGPMELSVPPVVKKIYMESRNEEVEGQSSED</sequence>
<protein>
    <submittedName>
        <fullName evidence="2">Uncharacterized protein</fullName>
    </submittedName>
</protein>
<feature type="region of interest" description="Disordered" evidence="1">
    <location>
        <begin position="812"/>
        <end position="845"/>
    </location>
</feature>
<dbReference type="Proteomes" id="UP001516023">
    <property type="component" value="Unassembled WGS sequence"/>
</dbReference>
<feature type="compositionally biased region" description="Polar residues" evidence="1">
    <location>
        <begin position="654"/>
        <end position="671"/>
    </location>
</feature>
<keyword evidence="3" id="KW-1185">Reference proteome</keyword>
<evidence type="ECO:0000313" key="3">
    <source>
        <dbReference type="Proteomes" id="UP001516023"/>
    </source>
</evidence>
<feature type="region of interest" description="Disordered" evidence="1">
    <location>
        <begin position="43"/>
        <end position="107"/>
    </location>
</feature>
<feature type="compositionally biased region" description="Polar residues" evidence="1">
    <location>
        <begin position="69"/>
        <end position="82"/>
    </location>
</feature>
<feature type="region of interest" description="Disordered" evidence="1">
    <location>
        <begin position="654"/>
        <end position="681"/>
    </location>
</feature>
<gene>
    <name evidence="2" type="ORF">HJC23_005895</name>
</gene>
<organism evidence="2 3">
    <name type="scientific">Cyclotella cryptica</name>
    <dbReference type="NCBI Taxonomy" id="29204"/>
    <lineage>
        <taxon>Eukaryota</taxon>
        <taxon>Sar</taxon>
        <taxon>Stramenopiles</taxon>
        <taxon>Ochrophyta</taxon>
        <taxon>Bacillariophyta</taxon>
        <taxon>Coscinodiscophyceae</taxon>
        <taxon>Thalassiosirophycidae</taxon>
        <taxon>Stephanodiscales</taxon>
        <taxon>Stephanodiscaceae</taxon>
        <taxon>Cyclotella</taxon>
    </lineage>
</organism>
<proteinExistence type="predicted"/>
<dbReference type="EMBL" id="JABMIG020000002">
    <property type="protein sequence ID" value="KAL3805651.1"/>
    <property type="molecule type" value="Genomic_DNA"/>
</dbReference>
<accession>A0ABD3R0Z3</accession>